<feature type="region of interest" description="Disordered" evidence="1">
    <location>
        <begin position="176"/>
        <end position="195"/>
    </location>
</feature>
<evidence type="ECO:0000256" key="2">
    <source>
        <dbReference type="SAM" id="SignalP"/>
    </source>
</evidence>
<keyword evidence="3" id="KW-0614">Plasmid</keyword>
<name>A0A7L7TMR8_PSESF</name>
<geneLocation type="plasmid" evidence="3">
    <name>pMG4_1215</name>
</geneLocation>
<evidence type="ECO:0000256" key="1">
    <source>
        <dbReference type="SAM" id="MobiDB-lite"/>
    </source>
</evidence>
<dbReference type="AlphaFoldDB" id="A0A7L7TMR8"/>
<organism evidence="3">
    <name type="scientific">Pseudomonas syringae pv. actinidiae</name>
    <dbReference type="NCBI Taxonomy" id="103796"/>
    <lineage>
        <taxon>Bacteria</taxon>
        <taxon>Pseudomonadati</taxon>
        <taxon>Pseudomonadota</taxon>
        <taxon>Gammaproteobacteria</taxon>
        <taxon>Pseudomonadales</taxon>
        <taxon>Pseudomonadaceae</taxon>
        <taxon>Pseudomonas</taxon>
        <taxon>Pseudomonas syringae</taxon>
    </lineage>
</organism>
<proteinExistence type="predicted"/>
<dbReference type="RefSeq" id="WP_054078456.1">
    <property type="nucleotide sequence ID" value="NZ_MK569690.1"/>
</dbReference>
<keyword evidence="2" id="KW-0732">Signal</keyword>
<dbReference type="EMBL" id="MK569690">
    <property type="protein sequence ID" value="QOC74139.1"/>
    <property type="molecule type" value="Genomic_DNA"/>
</dbReference>
<feature type="signal peptide" evidence="2">
    <location>
        <begin position="1"/>
        <end position="21"/>
    </location>
</feature>
<sequence>MMKRLLIASALLGLLSPVSQGDPLTAKDMPYLHVMLLRAQAAPEQIATALSQLSLASSGTAYLLPVGNAQAEQLLQILASIRPNVLADTDVKPSLAANTAMDAVVENEGLRIRTKTTSISGERLKLWLGIERSTADGGPTNIVDRTSIPAEIAYGEAFVTTTDSGLIVAIIPGAFDSVEEPPEPDTSPAGEGRRVDQTLDEPHRIIWDTAAPDDASHRIHPDRKEVENIAMTTAEIRNGKHGMHQVPLTPEQSKIALLQLPDEIDAPANVWFDRLLAADNFLAAREMRDGGHAFANELQRDGRITPAEANLMRLTFDNQWYKRIDALDASQNGINDESLG</sequence>
<feature type="chain" id="PRO_5029452995" evidence="2">
    <location>
        <begin position="22"/>
        <end position="340"/>
    </location>
</feature>
<reference evidence="3" key="1">
    <citation type="submission" date="2019-02" db="EMBL/GenBank/DDBJ databases">
        <authorList>
            <person name="Taiaroa G."/>
            <person name="Butler M."/>
            <person name="Lamont I."/>
            <person name="Black M."/>
            <person name="Poulter J."/>
            <person name="Zhao M."/>
            <person name="Poulter R."/>
        </authorList>
    </citation>
    <scope>NUCLEOTIDE SEQUENCE</scope>
    <source>
        <strain evidence="3">1215</strain>
        <plasmid evidence="3">pMG4_1215</plasmid>
    </source>
</reference>
<evidence type="ECO:0000313" key="3">
    <source>
        <dbReference type="EMBL" id="QOC74139.1"/>
    </source>
</evidence>
<accession>A0A7L7TMR8</accession>
<protein>
    <submittedName>
        <fullName evidence="3">Uncharacterized protein</fullName>
    </submittedName>
</protein>